<gene>
    <name evidence="3" type="primary">LOC123431469</name>
</gene>
<reference evidence="4" key="1">
    <citation type="journal article" date="2012" name="Nature">
        <title>A physical, genetic and functional sequence assembly of the barley genome.</title>
        <authorList>
            <consortium name="The International Barley Genome Sequencing Consortium"/>
            <person name="Mayer K.F."/>
            <person name="Waugh R."/>
            <person name="Brown J.W."/>
            <person name="Schulman A."/>
            <person name="Langridge P."/>
            <person name="Platzer M."/>
            <person name="Fincher G.B."/>
            <person name="Muehlbauer G.J."/>
            <person name="Sato K."/>
            <person name="Close T.J."/>
            <person name="Wise R.P."/>
            <person name="Stein N."/>
        </authorList>
    </citation>
    <scope>NUCLEOTIDE SEQUENCE [LARGE SCALE GENOMIC DNA]</scope>
    <source>
        <strain evidence="4">cv. Morex</strain>
    </source>
</reference>
<accession>A0A8I6W8X4</accession>
<dbReference type="AlphaFoldDB" id="A0A8I6W8X4"/>
<feature type="region of interest" description="Disordered" evidence="2">
    <location>
        <begin position="263"/>
        <end position="380"/>
    </location>
</feature>
<dbReference type="EnsemblPlants" id="HORVU.MOREX.r3.2HG0096400.2">
    <property type="protein sequence ID" value="HORVU.MOREX.r3.2HG0096400.2"/>
    <property type="gene ID" value="HORVU.MOREX.r3.2HG0096400"/>
</dbReference>
<name>A0A8I6W8X4_HORVV</name>
<evidence type="ECO:0000256" key="1">
    <source>
        <dbReference type="SAM" id="Coils"/>
    </source>
</evidence>
<reference evidence="3" key="3">
    <citation type="submission" date="2022-01" db="UniProtKB">
        <authorList>
            <consortium name="EnsemblPlants"/>
        </authorList>
    </citation>
    <scope>IDENTIFICATION</scope>
    <source>
        <strain evidence="3">subsp. vulgare</strain>
    </source>
</reference>
<evidence type="ECO:0000313" key="4">
    <source>
        <dbReference type="Proteomes" id="UP000011116"/>
    </source>
</evidence>
<dbReference type="SMR" id="A0A8I6W8X4"/>
<feature type="coiled-coil region" evidence="1">
    <location>
        <begin position="102"/>
        <end position="163"/>
    </location>
</feature>
<feature type="compositionally biased region" description="Polar residues" evidence="2">
    <location>
        <begin position="347"/>
        <end position="360"/>
    </location>
</feature>
<dbReference type="Gramene" id="HORVU.MOREX.r3.2HG0096400.2">
    <property type="protein sequence ID" value="HORVU.MOREX.r3.2HG0096400.2"/>
    <property type="gene ID" value="HORVU.MOREX.r3.2HG0096400"/>
</dbReference>
<dbReference type="Proteomes" id="UP000011116">
    <property type="component" value="Chromosome 2H"/>
</dbReference>
<feature type="compositionally biased region" description="Polar residues" evidence="2">
    <location>
        <begin position="315"/>
        <end position="327"/>
    </location>
</feature>
<keyword evidence="4" id="KW-1185">Reference proteome</keyword>
<feature type="coiled-coil region" evidence="1">
    <location>
        <begin position="193"/>
        <end position="250"/>
    </location>
</feature>
<dbReference type="PANTHER" id="PTHR35992:SF1">
    <property type="entry name" value="CYTOMATRIX PROTEIN-LIKE PROTEIN"/>
    <property type="match status" value="1"/>
</dbReference>
<dbReference type="GeneID" id="123431469"/>
<evidence type="ECO:0000256" key="2">
    <source>
        <dbReference type="SAM" id="MobiDB-lite"/>
    </source>
</evidence>
<sequence>MADGDGDGGGASPAREGGDGGAWVRVYDRMRAILVKTHRDVERLLADRTRLEGLLQIQHDFWLRHHAVLSDGLDETRRVDDCVQRGDAAMLHQLQDEKDLELRRHRDYIAALTEENNQLKIKLKEAESCAELSEPSTDPERSGRDLKSELRKLKKAYKALSSQKETEVSALLAEKDFVWNQFKMMEKDYKALVKKMDKEAAQATEAAEKLQQKLEELQLQVVAQKKDDDIGRLQAEANDAKMKMLALEDKLHKMHSLVSEKDDEIQKLKSGHLQASQKQKDINGARRKCRSEGPSVRGKSKGNPRRQIVEEDQPETSQKRQCPSSLSVRGKSKGNPRRQIVEEDQPETSQKRQCPSSLSSGVALGGRPLHKTHRKPVPSASQQHVLFSANFKVPKLKAPPLLLRSSLI</sequence>
<keyword evidence="1" id="KW-0175">Coiled coil</keyword>
<dbReference type="PANTHER" id="PTHR35992">
    <property type="entry name" value="CYTOMATRIX PROTEIN-LIKE PROTEIN"/>
    <property type="match status" value="1"/>
</dbReference>
<evidence type="ECO:0000313" key="3">
    <source>
        <dbReference type="EnsemblPlants" id="HORVU.MOREX.r3.2HG0096400.2"/>
    </source>
</evidence>
<organism evidence="3 4">
    <name type="scientific">Hordeum vulgare subsp. vulgare</name>
    <name type="common">Domesticated barley</name>
    <dbReference type="NCBI Taxonomy" id="112509"/>
    <lineage>
        <taxon>Eukaryota</taxon>
        <taxon>Viridiplantae</taxon>
        <taxon>Streptophyta</taxon>
        <taxon>Embryophyta</taxon>
        <taxon>Tracheophyta</taxon>
        <taxon>Spermatophyta</taxon>
        <taxon>Magnoliopsida</taxon>
        <taxon>Liliopsida</taxon>
        <taxon>Poales</taxon>
        <taxon>Poaceae</taxon>
        <taxon>BOP clade</taxon>
        <taxon>Pooideae</taxon>
        <taxon>Triticodae</taxon>
        <taxon>Triticeae</taxon>
        <taxon>Hordeinae</taxon>
        <taxon>Hordeum</taxon>
    </lineage>
</organism>
<proteinExistence type="predicted"/>
<protein>
    <submittedName>
        <fullName evidence="3">Uncharacterized protein</fullName>
    </submittedName>
</protein>
<reference evidence="3" key="2">
    <citation type="submission" date="2020-10" db="EMBL/GenBank/DDBJ databases">
        <authorList>
            <person name="Scholz U."/>
            <person name="Mascher M."/>
            <person name="Fiebig A."/>
        </authorList>
    </citation>
    <scope>NUCLEOTIDE SEQUENCE [LARGE SCALE GENOMIC DNA]</scope>
    <source>
        <strain evidence="3">cv. Morex</strain>
    </source>
</reference>
<dbReference type="RefSeq" id="XP_044971201.1">
    <property type="nucleotide sequence ID" value="XM_045115266.1"/>
</dbReference>